<protein>
    <recommendedName>
        <fullName evidence="2">UDP-4-amino-4,6-dideoxy-N-acetyl-beta-L-altrosamine transaminase</fullName>
        <ecNumber evidence="2">2.6.1.92</ecNumber>
    </recommendedName>
</protein>
<dbReference type="CDD" id="cd00616">
    <property type="entry name" value="AHBA_syn"/>
    <property type="match status" value="1"/>
</dbReference>
<reference evidence="6 7" key="1">
    <citation type="submission" date="2012-12" db="EMBL/GenBank/DDBJ databases">
        <authorList>
            <person name="Weinstock G."/>
            <person name="Sodergren E."/>
            <person name="Lobos E.A."/>
            <person name="Fulton L."/>
            <person name="Fulton R."/>
            <person name="Courtney L."/>
            <person name="Fronick C."/>
            <person name="O'Laughlin M."/>
            <person name="Godfrey J."/>
            <person name="Wilson R.M."/>
            <person name="Miner T."/>
            <person name="Farmer C."/>
            <person name="Delehaunty K."/>
            <person name="Cordes M."/>
            <person name="Minx P."/>
            <person name="Tomlinson C."/>
            <person name="Chen J."/>
            <person name="Wollam A."/>
            <person name="Pepin K.H."/>
            <person name="Bhonagiri V."/>
            <person name="Zhang X."/>
            <person name="Suruliraj S."/>
            <person name="Antonio M."/>
            <person name="Secka O."/>
            <person name="Thomas J."/>
            <person name="Warren W."/>
            <person name="Mitreva M."/>
            <person name="Mardis E.R."/>
            <person name="Wilson R.K."/>
        </authorList>
    </citation>
    <scope>NUCLEOTIDE SEQUENCE [LARGE SCALE GENOMIC DNA]</scope>
    <source>
        <strain evidence="6 7">HP260AFii</strain>
    </source>
</reference>
<dbReference type="GO" id="GO:0003824">
    <property type="term" value="F:catalytic activity"/>
    <property type="evidence" value="ECO:0007669"/>
    <property type="project" value="UniProtKB-UniRule"/>
</dbReference>
<dbReference type="Gene3D" id="3.90.1150.10">
    <property type="entry name" value="Aspartate Aminotransferase, domain 1"/>
    <property type="match status" value="1"/>
</dbReference>
<feature type="active site" description="Proton acceptor" evidence="3">
    <location>
        <position position="183"/>
    </location>
</feature>
<evidence type="ECO:0000256" key="3">
    <source>
        <dbReference type="PIRSR" id="PIRSR000390-1"/>
    </source>
</evidence>
<comment type="similarity">
    <text evidence="1 5">Belongs to the DegT/DnrJ/EryC1 family.</text>
</comment>
<dbReference type="InterPro" id="IPR015422">
    <property type="entry name" value="PyrdxlP-dep_Trfase_small"/>
</dbReference>
<keyword evidence="4 5" id="KW-0663">Pyridoxal phosphate</keyword>
<sequence length="378" mass="42788">MKKFAYSEPCLDEEDKKAVLEVLNSKQLTQGKYSLLFEEALCEFLGVKHALAFNSATSALLTLYRNFSDFNADCNEIITTPISFVATANMLLESGYKPVFAEVKNDGNIDELALEKLITKKTKAIVSVDYAGKSVEIESVQRLCKKHSLSFLSDSSHALGSEYQNKKVGGFALASVFSFHAIKPITTAEGGAVVTNDSELHEKMKSFRSHGMLKKDFFEGEVKSIGYNFRLNEIQSTLGLSQLKKAPLLMQKREEVALVYDEIFKDNPYFTPLHPLLKHQSSNHLYPILMRQKFFTFKRSILEFLHKLGILAQVHYKPIYQYQLYQQLFNTAPLKSAEDFYNAEISLPCHANLDLESVKNIAHGVLKTFEGFNRMGFI</sequence>
<dbReference type="SUPFAM" id="SSF53383">
    <property type="entry name" value="PLP-dependent transferases"/>
    <property type="match status" value="1"/>
</dbReference>
<feature type="modified residue" description="N6-(pyridoxal phosphate)lysine" evidence="4">
    <location>
        <position position="183"/>
    </location>
</feature>
<dbReference type="NCBIfam" id="TIGR03588">
    <property type="entry name" value="PseC"/>
    <property type="match status" value="1"/>
</dbReference>
<comment type="caution">
    <text evidence="6">The sequence shown here is derived from an EMBL/GenBank/DDBJ whole genome shotgun (WGS) entry which is preliminary data.</text>
</comment>
<dbReference type="RefSeq" id="WP_001952403.1">
    <property type="nucleotide sequence ID" value="NZ_KB642512.1"/>
</dbReference>
<dbReference type="AlphaFoldDB" id="A0ABC9S9W3"/>
<organism evidence="6 7">
    <name type="scientific">Helicobacter pylori HP260AFii</name>
    <dbReference type="NCBI Taxonomy" id="1159077"/>
    <lineage>
        <taxon>Bacteria</taxon>
        <taxon>Pseudomonadati</taxon>
        <taxon>Campylobacterota</taxon>
        <taxon>Epsilonproteobacteria</taxon>
        <taxon>Campylobacterales</taxon>
        <taxon>Helicobacteraceae</taxon>
        <taxon>Helicobacter</taxon>
    </lineage>
</organism>
<name>A0ABC9S9W3_HELPX</name>
<dbReference type="InterPro" id="IPR015421">
    <property type="entry name" value="PyrdxlP-dep_Trfase_major"/>
</dbReference>
<proteinExistence type="inferred from homology"/>
<evidence type="ECO:0000256" key="2">
    <source>
        <dbReference type="NCBIfam" id="TIGR03588"/>
    </source>
</evidence>
<gene>
    <name evidence="6" type="ORF">HMPREF1449_00821</name>
</gene>
<dbReference type="Pfam" id="PF01041">
    <property type="entry name" value="DegT_DnrJ_EryC1"/>
    <property type="match status" value="1"/>
</dbReference>
<dbReference type="Gene3D" id="3.40.640.10">
    <property type="entry name" value="Type I PLP-dependent aspartate aminotransferase-like (Major domain)"/>
    <property type="match status" value="1"/>
</dbReference>
<dbReference type="EC" id="2.6.1.92" evidence="2"/>
<evidence type="ECO:0000313" key="6">
    <source>
        <dbReference type="EMBL" id="EMH66947.1"/>
    </source>
</evidence>
<dbReference type="PANTHER" id="PTHR30244:SF34">
    <property type="entry name" value="DTDP-4-AMINO-4,6-DIDEOXYGALACTOSE TRANSAMINASE"/>
    <property type="match status" value="1"/>
</dbReference>
<evidence type="ECO:0000313" key="7">
    <source>
        <dbReference type="Proteomes" id="UP000011945"/>
    </source>
</evidence>
<dbReference type="InterPro" id="IPR015424">
    <property type="entry name" value="PyrdxlP-dep_Trfase"/>
</dbReference>
<evidence type="ECO:0000256" key="5">
    <source>
        <dbReference type="RuleBase" id="RU004508"/>
    </source>
</evidence>
<evidence type="ECO:0000256" key="4">
    <source>
        <dbReference type="PIRSR" id="PIRSR000390-2"/>
    </source>
</evidence>
<dbReference type="PANTHER" id="PTHR30244">
    <property type="entry name" value="TRANSAMINASE"/>
    <property type="match status" value="1"/>
</dbReference>
<accession>A0ABC9S9W3</accession>
<dbReference type="EMBL" id="APEZ01000032">
    <property type="protein sequence ID" value="EMH66947.1"/>
    <property type="molecule type" value="Genomic_DNA"/>
</dbReference>
<dbReference type="Proteomes" id="UP000011945">
    <property type="component" value="Unassembled WGS sequence"/>
</dbReference>
<evidence type="ECO:0000256" key="1">
    <source>
        <dbReference type="ARBA" id="ARBA00037999"/>
    </source>
</evidence>
<dbReference type="PIRSF" id="PIRSF000390">
    <property type="entry name" value="PLP_StrS"/>
    <property type="match status" value="1"/>
</dbReference>
<dbReference type="InterPro" id="IPR020026">
    <property type="entry name" value="PseC"/>
</dbReference>
<dbReference type="InterPro" id="IPR000653">
    <property type="entry name" value="DegT/StrS_aminotransferase"/>
</dbReference>